<evidence type="ECO:0000256" key="5">
    <source>
        <dbReference type="ARBA" id="ARBA00022448"/>
    </source>
</evidence>
<dbReference type="Gene3D" id="3.30.420.270">
    <property type="match status" value="1"/>
</dbReference>
<feature type="transmembrane region" description="Helical" evidence="13">
    <location>
        <begin position="12"/>
        <end position="30"/>
    </location>
</feature>
<dbReference type="PANTHER" id="PTHR30558:SF12">
    <property type="entry name" value="BIOPOLYMER TRANSPORT PROTEIN EXBD"/>
    <property type="match status" value="1"/>
</dbReference>
<evidence type="ECO:0000256" key="11">
    <source>
        <dbReference type="ARBA" id="ARBA00023136"/>
    </source>
</evidence>
<evidence type="ECO:0000256" key="4">
    <source>
        <dbReference type="ARBA" id="ARBA00011471"/>
    </source>
</evidence>
<evidence type="ECO:0000256" key="7">
    <source>
        <dbReference type="ARBA" id="ARBA00022519"/>
    </source>
</evidence>
<dbReference type="Proteomes" id="UP001597337">
    <property type="component" value="Unassembled WGS sequence"/>
</dbReference>
<evidence type="ECO:0000256" key="9">
    <source>
        <dbReference type="ARBA" id="ARBA00022927"/>
    </source>
</evidence>
<comment type="function">
    <text evidence="1">Involved in the TonB-dependent energy-dependent transport of various receptor-bound substrates.</text>
</comment>
<sequence>MKRIDQINVLPFIDIMLVLLAIVLTTATFISEGRLEIRLPTSTSQPDTPPPHSVEIAIDADGAFYLDAEPVTEERLATALDGLETSTPIVLRVDAATRFERFVAVVDQLKTRKLERLTILTRKS</sequence>
<evidence type="ECO:0000256" key="12">
    <source>
        <dbReference type="RuleBase" id="RU003879"/>
    </source>
</evidence>
<keyword evidence="5 12" id="KW-0813">Transport</keyword>
<keyword evidence="6" id="KW-1003">Cell membrane</keyword>
<evidence type="ECO:0000256" key="8">
    <source>
        <dbReference type="ARBA" id="ARBA00022692"/>
    </source>
</evidence>
<evidence type="ECO:0000313" key="14">
    <source>
        <dbReference type="EMBL" id="MFD2110623.1"/>
    </source>
</evidence>
<gene>
    <name evidence="14" type="ORF">ACFSJC_02065</name>
</gene>
<evidence type="ECO:0000256" key="1">
    <source>
        <dbReference type="ARBA" id="ARBA00003540"/>
    </source>
</evidence>
<protein>
    <submittedName>
        <fullName evidence="14">Biopolymer transporter ExbD</fullName>
    </submittedName>
</protein>
<comment type="subunit">
    <text evidence="4">The accessory proteins ExbB and ExbD seem to form a complex with TonB.</text>
</comment>
<comment type="caution">
    <text evidence="14">The sequence shown here is derived from an EMBL/GenBank/DDBJ whole genome shotgun (WGS) entry which is preliminary data.</text>
</comment>
<dbReference type="PANTHER" id="PTHR30558">
    <property type="entry name" value="EXBD MEMBRANE COMPONENT OF PMF-DRIVEN MACROMOLECULE IMPORT SYSTEM"/>
    <property type="match status" value="1"/>
</dbReference>
<name>A0ABW4Y7C8_9GAMM</name>
<evidence type="ECO:0000256" key="10">
    <source>
        <dbReference type="ARBA" id="ARBA00022989"/>
    </source>
</evidence>
<evidence type="ECO:0000256" key="6">
    <source>
        <dbReference type="ARBA" id="ARBA00022475"/>
    </source>
</evidence>
<evidence type="ECO:0000313" key="15">
    <source>
        <dbReference type="Proteomes" id="UP001597337"/>
    </source>
</evidence>
<reference evidence="15" key="1">
    <citation type="journal article" date="2019" name="Int. J. Syst. Evol. Microbiol.">
        <title>The Global Catalogue of Microorganisms (GCM) 10K type strain sequencing project: providing services to taxonomists for standard genome sequencing and annotation.</title>
        <authorList>
            <consortium name="The Broad Institute Genomics Platform"/>
            <consortium name="The Broad Institute Genome Sequencing Center for Infectious Disease"/>
            <person name="Wu L."/>
            <person name="Ma J."/>
        </authorList>
    </citation>
    <scope>NUCLEOTIDE SEQUENCE [LARGE SCALE GENOMIC DNA]</scope>
    <source>
        <strain evidence="15">KACC 12597</strain>
    </source>
</reference>
<keyword evidence="7" id="KW-0997">Cell inner membrane</keyword>
<evidence type="ECO:0000256" key="2">
    <source>
        <dbReference type="ARBA" id="ARBA00004249"/>
    </source>
</evidence>
<keyword evidence="8 12" id="KW-0812">Transmembrane</keyword>
<keyword evidence="9 12" id="KW-0653">Protein transport</keyword>
<comment type="similarity">
    <text evidence="3 12">Belongs to the ExbD/TolR family.</text>
</comment>
<dbReference type="EMBL" id="JBHUHX010000004">
    <property type="protein sequence ID" value="MFD2110623.1"/>
    <property type="molecule type" value="Genomic_DNA"/>
</dbReference>
<evidence type="ECO:0000256" key="13">
    <source>
        <dbReference type="SAM" id="Phobius"/>
    </source>
</evidence>
<dbReference type="InterPro" id="IPR003400">
    <property type="entry name" value="ExbD"/>
</dbReference>
<evidence type="ECO:0000256" key="3">
    <source>
        <dbReference type="ARBA" id="ARBA00005811"/>
    </source>
</evidence>
<dbReference type="RefSeq" id="WP_386022487.1">
    <property type="nucleotide sequence ID" value="NZ_JBHUHX010000004.1"/>
</dbReference>
<dbReference type="Pfam" id="PF02472">
    <property type="entry name" value="ExbD"/>
    <property type="match status" value="1"/>
</dbReference>
<keyword evidence="10 13" id="KW-1133">Transmembrane helix</keyword>
<comment type="subcellular location">
    <subcellularLocation>
        <location evidence="2">Cell inner membrane</location>
        <topology evidence="2">Single-pass type II membrane protein</topology>
    </subcellularLocation>
    <subcellularLocation>
        <location evidence="12">Cell membrane</location>
        <topology evidence="12">Single-pass type II membrane protein</topology>
    </subcellularLocation>
</comment>
<keyword evidence="11 13" id="KW-0472">Membrane</keyword>
<proteinExistence type="inferred from homology"/>
<keyword evidence="15" id="KW-1185">Reference proteome</keyword>
<accession>A0ABW4Y7C8</accession>
<organism evidence="14 15">
    <name type="scientific">Thiorhodococcus fuscus</name>
    <dbReference type="NCBI Taxonomy" id="527200"/>
    <lineage>
        <taxon>Bacteria</taxon>
        <taxon>Pseudomonadati</taxon>
        <taxon>Pseudomonadota</taxon>
        <taxon>Gammaproteobacteria</taxon>
        <taxon>Chromatiales</taxon>
        <taxon>Chromatiaceae</taxon>
        <taxon>Thiorhodococcus</taxon>
    </lineage>
</organism>